<accession>A0A366X9S5</accession>
<name>A0A366X9S5_9RHOB</name>
<proteinExistence type="predicted"/>
<comment type="caution">
    <text evidence="1">The sequence shown here is derived from an EMBL/GenBank/DDBJ whole genome shotgun (WGS) entry which is preliminary data.</text>
</comment>
<evidence type="ECO:0000313" key="2">
    <source>
        <dbReference type="Proteomes" id="UP000252706"/>
    </source>
</evidence>
<dbReference type="EMBL" id="QOCE01000006">
    <property type="protein sequence ID" value="RBW61104.1"/>
    <property type="molecule type" value="Genomic_DNA"/>
</dbReference>
<evidence type="ECO:0000313" key="1">
    <source>
        <dbReference type="EMBL" id="RBW61104.1"/>
    </source>
</evidence>
<gene>
    <name evidence="1" type="ORF">DS909_02730</name>
</gene>
<reference evidence="1 2" key="1">
    <citation type="submission" date="2018-07" db="EMBL/GenBank/DDBJ databases">
        <title>Modular assembly of carbohydrate-degrading microbial communities in the ocean.</title>
        <authorList>
            <person name="Enke T.N."/>
            <person name="Datta M.S."/>
            <person name="Schwartzman J.A."/>
            <person name="Cermak N."/>
            <person name="Schmitz D.A."/>
            <person name="Barrere J."/>
            <person name="Cordero O.X."/>
        </authorList>
    </citation>
    <scope>NUCLEOTIDE SEQUENCE [LARGE SCALE GENOMIC DNA]</scope>
    <source>
        <strain evidence="1 2">C3M10</strain>
    </source>
</reference>
<dbReference type="AlphaFoldDB" id="A0A366X9S5"/>
<protein>
    <submittedName>
        <fullName evidence="1">Uncharacterized protein</fullName>
    </submittedName>
</protein>
<organism evidence="1 2">
    <name type="scientific">Phaeobacter gallaeciensis</name>
    <dbReference type="NCBI Taxonomy" id="60890"/>
    <lineage>
        <taxon>Bacteria</taxon>
        <taxon>Pseudomonadati</taxon>
        <taxon>Pseudomonadota</taxon>
        <taxon>Alphaproteobacteria</taxon>
        <taxon>Rhodobacterales</taxon>
        <taxon>Roseobacteraceae</taxon>
        <taxon>Phaeobacter</taxon>
    </lineage>
</organism>
<dbReference type="Proteomes" id="UP000252706">
    <property type="component" value="Unassembled WGS sequence"/>
</dbReference>
<sequence length="85" mass="9492">MCGNESQPRFASVTLGWKQTFQAFDGLVQPSLDIGNDGFAQIAPFAKSRDLATSLWLHAASALERADLRCKRGQKKHDRMVEVRD</sequence>